<dbReference type="Pfam" id="PF07290">
    <property type="entry name" value="YqiJ_OB"/>
    <property type="match status" value="1"/>
</dbReference>
<sequence length="203" mass="20862">MEFLLSEGNWLFSAALVVVVGIGALELFALAVGGSLSSVVDGFVGEAPDGGGLAWLHVGRLPFLVILVLFLTLFSLLGFALQGVAAAVLGQALPALAASPLALVGTLPATRAVGFTLSRAMPRDESAAIAASSFVGRTAVVTAGEARPGKSAEARFQDEYGQTHYVMVEPAADSPNLGAGERVLLLRELSAGRYQATPNPITE</sequence>
<evidence type="ECO:0000256" key="1">
    <source>
        <dbReference type="SAM" id="Phobius"/>
    </source>
</evidence>
<dbReference type="AlphaFoldDB" id="Q3SGS5"/>
<feature type="transmembrane region" description="Helical" evidence="1">
    <location>
        <begin position="61"/>
        <end position="81"/>
    </location>
</feature>
<evidence type="ECO:0000259" key="2">
    <source>
        <dbReference type="Pfam" id="PF07290"/>
    </source>
</evidence>
<dbReference type="Pfam" id="PF21001">
    <property type="entry name" value="YqiJ_N"/>
    <property type="match status" value="1"/>
</dbReference>
<feature type="transmembrane region" description="Helical" evidence="1">
    <location>
        <begin position="12"/>
        <end position="40"/>
    </location>
</feature>
<dbReference type="eggNOG" id="COG1585">
    <property type="taxonomic scope" value="Bacteria"/>
</dbReference>
<dbReference type="HOGENOM" id="CLU_100961_1_0_4"/>
<evidence type="ECO:0000313" key="4">
    <source>
        <dbReference type="EMBL" id="AAZ98172.1"/>
    </source>
</evidence>
<gene>
    <name evidence="4" type="ordered locus">Tbd_2219</name>
</gene>
<accession>Q3SGS5</accession>
<proteinExistence type="predicted"/>
<name>Q3SGS5_THIDA</name>
<keyword evidence="5" id="KW-1185">Reference proteome</keyword>
<organism evidence="4 5">
    <name type="scientific">Thiobacillus denitrificans (strain ATCC 25259 / T1)</name>
    <dbReference type="NCBI Taxonomy" id="292415"/>
    <lineage>
        <taxon>Bacteria</taxon>
        <taxon>Pseudomonadati</taxon>
        <taxon>Pseudomonadota</taxon>
        <taxon>Betaproteobacteria</taxon>
        <taxon>Nitrosomonadales</taxon>
        <taxon>Thiobacillaceae</taxon>
        <taxon>Thiobacillus</taxon>
    </lineage>
</organism>
<dbReference type="EMBL" id="CP000116">
    <property type="protein sequence ID" value="AAZ98172.1"/>
    <property type="molecule type" value="Genomic_DNA"/>
</dbReference>
<keyword evidence="1" id="KW-1133">Transmembrane helix</keyword>
<evidence type="ECO:0000313" key="5">
    <source>
        <dbReference type="Proteomes" id="UP000008291"/>
    </source>
</evidence>
<evidence type="ECO:0008006" key="6">
    <source>
        <dbReference type="Google" id="ProtNLM"/>
    </source>
</evidence>
<feature type="transmembrane region" description="Helical" evidence="1">
    <location>
        <begin position="93"/>
        <end position="113"/>
    </location>
</feature>
<dbReference type="InterPro" id="IPR010840">
    <property type="entry name" value="YqiJ_OB"/>
</dbReference>
<feature type="domain" description="Inner membrane protein YqiJ N-terminal" evidence="3">
    <location>
        <begin position="9"/>
        <end position="111"/>
    </location>
</feature>
<reference evidence="4 5" key="1">
    <citation type="journal article" date="2006" name="J. Bacteriol.">
        <title>The genome sequence of the obligately chemolithoautotrophic, facultatively anaerobic bacterium Thiobacillus denitrificans.</title>
        <authorList>
            <person name="Beller H.R."/>
            <person name="Chain P.S."/>
            <person name="Letain T.E."/>
            <person name="Chakicherla A."/>
            <person name="Larimer F.W."/>
            <person name="Richardson P.M."/>
            <person name="Coleman M.A."/>
            <person name="Wood A.P."/>
            <person name="Kelly D.P."/>
        </authorList>
    </citation>
    <scope>NUCLEOTIDE SEQUENCE [LARGE SCALE GENOMIC DNA]</scope>
    <source>
        <strain evidence="4 5">ATCC 25259</strain>
    </source>
</reference>
<keyword evidence="1" id="KW-0472">Membrane</keyword>
<dbReference type="Proteomes" id="UP000008291">
    <property type="component" value="Chromosome"/>
</dbReference>
<dbReference type="RefSeq" id="WP_011312731.1">
    <property type="nucleotide sequence ID" value="NC_007404.1"/>
</dbReference>
<feature type="domain" description="Inner membrane protein YqiJ OB-fold" evidence="2">
    <location>
        <begin position="133"/>
        <end position="189"/>
    </location>
</feature>
<evidence type="ECO:0000259" key="3">
    <source>
        <dbReference type="Pfam" id="PF21001"/>
    </source>
</evidence>
<keyword evidence="1" id="KW-0812">Transmembrane</keyword>
<dbReference type="STRING" id="292415.Tbd_2219"/>
<dbReference type="KEGG" id="tbd:Tbd_2219"/>
<protein>
    <recommendedName>
        <fullName evidence="6">DUF1449 family protein</fullName>
    </recommendedName>
</protein>
<dbReference type="InterPro" id="IPR048376">
    <property type="entry name" value="YqiJ_N"/>
</dbReference>